<dbReference type="Gene3D" id="3.40.50.300">
    <property type="entry name" value="P-loop containing nucleotide triphosphate hydrolases"/>
    <property type="match status" value="2"/>
</dbReference>
<dbReference type="OrthoDB" id="11429at2157"/>
<evidence type="ECO:0000313" key="13">
    <source>
        <dbReference type="Proteomes" id="UP000013307"/>
    </source>
</evidence>
<dbReference type="KEGG" id="ast:Asulf_01170"/>
<dbReference type="CDD" id="cd22332">
    <property type="entry name" value="HsdR_N"/>
    <property type="match status" value="1"/>
</dbReference>
<dbReference type="GO" id="GO:0009307">
    <property type="term" value="P:DNA restriction-modification system"/>
    <property type="evidence" value="ECO:0007669"/>
    <property type="project" value="UniProtKB-KW"/>
</dbReference>
<evidence type="ECO:0000256" key="7">
    <source>
        <dbReference type="ARBA" id="ARBA00022759"/>
    </source>
</evidence>
<evidence type="ECO:0000256" key="10">
    <source>
        <dbReference type="ARBA" id="ARBA00023125"/>
    </source>
</evidence>
<accession>N0BC19</accession>
<organism evidence="12 13">
    <name type="scientific">Archaeoglobus sulfaticallidus PM70-1</name>
    <dbReference type="NCBI Taxonomy" id="387631"/>
    <lineage>
        <taxon>Archaea</taxon>
        <taxon>Methanobacteriati</taxon>
        <taxon>Methanobacteriota</taxon>
        <taxon>Archaeoglobi</taxon>
        <taxon>Archaeoglobales</taxon>
        <taxon>Archaeoglobaceae</taxon>
        <taxon>Archaeoglobus</taxon>
    </lineage>
</organism>
<dbReference type="Pfam" id="PF18766">
    <property type="entry name" value="SWI2_SNF2"/>
    <property type="match status" value="1"/>
</dbReference>
<dbReference type="GO" id="GO:0120545">
    <property type="term" value="F:nucleic acid conformation isomerase activity"/>
    <property type="evidence" value="ECO:0007669"/>
    <property type="project" value="UniProtKB-ARBA"/>
</dbReference>
<dbReference type="PANTHER" id="PTHR30195">
    <property type="entry name" value="TYPE I SITE-SPECIFIC DEOXYRIBONUCLEASE PROTEIN SUBUNIT M AND R"/>
    <property type="match status" value="1"/>
</dbReference>
<keyword evidence="6" id="KW-0680">Restriction system</keyword>
<proteinExistence type="inferred from homology"/>
<dbReference type="GeneID" id="15392811"/>
<evidence type="ECO:0000313" key="12">
    <source>
        <dbReference type="EMBL" id="AGK61169.1"/>
    </source>
</evidence>
<evidence type="ECO:0000256" key="2">
    <source>
        <dbReference type="ARBA" id="ARBA00008598"/>
    </source>
</evidence>
<protein>
    <recommendedName>
        <fullName evidence="3">type I site-specific deoxyribonuclease</fullName>
        <ecNumber evidence="3">3.1.21.3</ecNumber>
    </recommendedName>
</protein>
<keyword evidence="9" id="KW-0067">ATP-binding</keyword>
<dbReference type="InterPro" id="IPR040980">
    <property type="entry name" value="SWI2_SNF2"/>
</dbReference>
<dbReference type="NCBIfam" id="TIGR00348">
    <property type="entry name" value="hsdR"/>
    <property type="match status" value="1"/>
</dbReference>
<evidence type="ECO:0000256" key="6">
    <source>
        <dbReference type="ARBA" id="ARBA00022747"/>
    </source>
</evidence>
<dbReference type="GO" id="GO:0009035">
    <property type="term" value="F:type I site-specific deoxyribonuclease activity"/>
    <property type="evidence" value="ECO:0007669"/>
    <property type="project" value="UniProtKB-EC"/>
</dbReference>
<evidence type="ECO:0000256" key="4">
    <source>
        <dbReference type="ARBA" id="ARBA00022722"/>
    </source>
</evidence>
<dbReference type="Pfam" id="PF22679">
    <property type="entry name" value="T1R_D3-like"/>
    <property type="match status" value="1"/>
</dbReference>
<dbReference type="PANTHER" id="PTHR30195:SF15">
    <property type="entry name" value="TYPE I RESTRICTION ENZYME HINDI ENDONUCLEASE SUBUNIT"/>
    <property type="match status" value="1"/>
</dbReference>
<evidence type="ECO:0000256" key="1">
    <source>
        <dbReference type="ARBA" id="ARBA00000851"/>
    </source>
</evidence>
<dbReference type="Proteomes" id="UP000013307">
    <property type="component" value="Chromosome"/>
</dbReference>
<keyword evidence="13" id="KW-1185">Reference proteome</keyword>
<reference evidence="12 13" key="1">
    <citation type="journal article" date="2013" name="Genome Announc.">
        <title>Complete Genome Sequence of the Thermophilic and Facultatively Chemolithoautotrophic Sulfate Reducer Archaeoglobus sulfaticallidus Strain PM70-1T.</title>
        <authorList>
            <person name="Stokke R."/>
            <person name="Hocking W.P."/>
            <person name="Steinsbu B.O."/>
            <person name="Steen I.H."/>
        </authorList>
    </citation>
    <scope>NUCLEOTIDE SEQUENCE [LARGE SCALE GENOMIC DNA]</scope>
    <source>
        <strain evidence="12">PM70-1</strain>
    </source>
</reference>
<evidence type="ECO:0000256" key="9">
    <source>
        <dbReference type="ARBA" id="ARBA00022840"/>
    </source>
</evidence>
<dbReference type="STRING" id="387631.Asulf_01170"/>
<keyword evidence="5" id="KW-0547">Nucleotide-binding</keyword>
<dbReference type="RefSeq" id="WP_015590767.1">
    <property type="nucleotide sequence ID" value="NC_021169.1"/>
</dbReference>
<dbReference type="GO" id="GO:0005524">
    <property type="term" value="F:ATP binding"/>
    <property type="evidence" value="ECO:0007669"/>
    <property type="project" value="UniProtKB-KW"/>
</dbReference>
<feature type="domain" description="Helicase ATP-binding" evidence="11">
    <location>
        <begin position="242"/>
        <end position="413"/>
    </location>
</feature>
<evidence type="ECO:0000256" key="3">
    <source>
        <dbReference type="ARBA" id="ARBA00012654"/>
    </source>
</evidence>
<keyword evidence="4" id="KW-0540">Nuclease</keyword>
<dbReference type="InterPro" id="IPR055180">
    <property type="entry name" value="HsdR_RecA-like_helicase_dom_2"/>
</dbReference>
<keyword evidence="7" id="KW-0255">Endonuclease</keyword>
<sequence>MRKEKSQSEDYLSEILESYGWKQKRLKPDILALDEFVDALKRLNDVSEEDIKEVLNFLETRSFDVEGSMQILDVIKRGVTIKDSEGNLKTIRLIDYDNLEANSLVFSRQVSFRDAVIPDITLFVNGIPLAVIECKKMAKSWKEGYSQIKRYEQSVPELFKYVQIGVSFADKLVYFPIVRWAENVPVYEWKPQFDILKPEILLDVVRYFTFYREQDGEITKVLPRYMQYRAVNAIVERAVSYAKGLTDRNKGLIWHWQGTGKTLTMTFSAVKIRDLLGNPSIFFIVDRVELQKQLSDELKGLKISCEVIESIGHLKEVLSHADGKRGFFITLIHKFREEELAKLREQMEKQHWSIMKRKDVICLIDEGHRTQYGELAASMRGILKNASFFAFTGTPIAKKGRDTYSAFGYPDEPYLDRYFILDSINDGFTVKIAYQSRLDDVHLDRENLEIFLSSKLEEIPEEYREKVEQDLKRKLNKVKVILEDRNRIERIARDIASHYIKYVKPFKAMVVAVSRNACLYYKQALDKFLNENETEIVMTFQQNDSRELLNYLEKLRKKYGKNELKEIHEEIITRFKKKENPKILIVTDMLLTGFDAPILQTLYLDKPLKEHRLLQAIARTNRPFIKNGENLKGAGLVVDYVGIFKFLKKAFEMYEEEDVRGAAYSMEEIKEELRKKIEQAFNFFDFELSYDRDVIDRAVLVISNNIDEFRKLYFEIRNLYRLLLEDKLEFKEKFDLLSEIYHVYLQRENQLDAEIEQKKDQFYKEALKFIHETIDVQKIKKDYPVVVIDDDFIRRIKSEKGTRRFYDLLFPVKNYAKDISDESIVERVDRIVRDWNERRRDIDELYEELLSIAEVINKERKEREKLKLNEKEYRVFKLLKSHLTDKTDDTELVNAVKEIMERVDSITFHRWFEKSGVVQEVERSILLYLIEKMGGKLDDITTTRNEIVRFLVNQAEKEAKTKSWKN</sequence>
<dbReference type="Gene3D" id="3.90.1570.50">
    <property type="match status" value="1"/>
</dbReference>
<comment type="similarity">
    <text evidence="2">Belongs to the HsdR family.</text>
</comment>
<evidence type="ECO:0000259" key="11">
    <source>
        <dbReference type="PROSITE" id="PS51192"/>
    </source>
</evidence>
<comment type="catalytic activity">
    <reaction evidence="1">
        <text>Endonucleolytic cleavage of DNA to give random double-stranded fragments with terminal 5'-phosphates, ATP is simultaneously hydrolyzed.</text>
        <dbReference type="EC" id="3.1.21.3"/>
    </reaction>
</comment>
<dbReference type="SMART" id="SM00487">
    <property type="entry name" value="DEXDc"/>
    <property type="match status" value="1"/>
</dbReference>
<dbReference type="InterPro" id="IPR007409">
    <property type="entry name" value="Restrct_endonuc_type1_HsdR_N"/>
</dbReference>
<dbReference type="Pfam" id="PF04313">
    <property type="entry name" value="HSDR_N"/>
    <property type="match status" value="1"/>
</dbReference>
<dbReference type="EC" id="3.1.21.3" evidence="3"/>
<name>N0BC19_9EURY</name>
<gene>
    <name evidence="12" type="ORF">Asulf_01170</name>
</gene>
<dbReference type="HOGENOM" id="CLU_005762_0_0_2"/>
<dbReference type="PROSITE" id="PS51192">
    <property type="entry name" value="HELICASE_ATP_BIND_1"/>
    <property type="match status" value="1"/>
</dbReference>
<dbReference type="InterPro" id="IPR004473">
    <property type="entry name" value="Restrct_endonuc_typeI_HsdR"/>
</dbReference>
<dbReference type="EMBL" id="CP005290">
    <property type="protein sequence ID" value="AGK61169.1"/>
    <property type="molecule type" value="Genomic_DNA"/>
</dbReference>
<dbReference type="InterPro" id="IPR051268">
    <property type="entry name" value="Type-I_R_enzyme_R_subunit"/>
</dbReference>
<dbReference type="AlphaFoldDB" id="N0BC19"/>
<dbReference type="eggNOG" id="arCOG00878">
    <property type="taxonomic scope" value="Archaea"/>
</dbReference>
<dbReference type="GO" id="GO:0003677">
    <property type="term" value="F:DNA binding"/>
    <property type="evidence" value="ECO:0007669"/>
    <property type="project" value="UniProtKB-KW"/>
</dbReference>
<dbReference type="REBASE" id="64810">
    <property type="entry name" value="Asu701ORF1177P"/>
</dbReference>
<evidence type="ECO:0000256" key="5">
    <source>
        <dbReference type="ARBA" id="ARBA00022741"/>
    </source>
</evidence>
<keyword evidence="8" id="KW-0378">Hydrolase</keyword>
<dbReference type="InterPro" id="IPR027417">
    <property type="entry name" value="P-loop_NTPase"/>
</dbReference>
<dbReference type="CDD" id="cd18800">
    <property type="entry name" value="SF2_C_EcoR124I-like"/>
    <property type="match status" value="1"/>
</dbReference>
<dbReference type="InterPro" id="IPR014001">
    <property type="entry name" value="Helicase_ATP-bd"/>
</dbReference>
<dbReference type="SUPFAM" id="SSF52540">
    <property type="entry name" value="P-loop containing nucleoside triphosphate hydrolases"/>
    <property type="match status" value="1"/>
</dbReference>
<evidence type="ECO:0000256" key="8">
    <source>
        <dbReference type="ARBA" id="ARBA00022801"/>
    </source>
</evidence>
<keyword evidence="10" id="KW-0238">DNA-binding</keyword>